<proteinExistence type="predicted"/>
<dbReference type="PANTHER" id="PTHR43580:SF2">
    <property type="entry name" value="CYTOKINE-LIKE NUCLEAR FACTOR N-PAC"/>
    <property type="match status" value="1"/>
</dbReference>
<feature type="domain" description="6-phosphogluconate dehydrogenase NADP-binding" evidence="2">
    <location>
        <begin position="19"/>
        <end position="167"/>
    </location>
</feature>
<protein>
    <submittedName>
        <fullName evidence="4">NAD(P)-dependent oxidoreductase</fullName>
    </submittedName>
</protein>
<dbReference type="Gene3D" id="1.10.1040.10">
    <property type="entry name" value="N-(1-d-carboxylethyl)-l-norvaline Dehydrogenase, domain 2"/>
    <property type="match status" value="1"/>
</dbReference>
<evidence type="ECO:0000259" key="3">
    <source>
        <dbReference type="Pfam" id="PF21761"/>
    </source>
</evidence>
<sequence length="328" mass="33685">MRGDAGARSSSAAGVSAPVAVIGLGAMGRALAAAFLAAGRPVTVWNRTAARADELVERGAVRAASPAEALAAAPLVVVCLLDHATMREVLAPAAAGLRGRTLVNLTNGSPAGAAEMAAWVGGHGGEYLDGGIMAVPTTVATPGAFVLYSGERRIFDAHREALAELGDARHLGEDIGLAALHDLALLGAMNLMFDGFHHAVALATSRKEGSAVGVTELLVPWLTSMLGLLPAFAAEVDAELATGEEPRLIQGLDVQFAALANIMAASREAGVSTAPLEPGLTALRALRAEGRDTWSAPASVRLLREAPPDRSRPTLRTPSAREVTVDPR</sequence>
<evidence type="ECO:0000259" key="2">
    <source>
        <dbReference type="Pfam" id="PF03446"/>
    </source>
</evidence>
<dbReference type="GO" id="GO:0050661">
    <property type="term" value="F:NADP binding"/>
    <property type="evidence" value="ECO:0007669"/>
    <property type="project" value="InterPro"/>
</dbReference>
<evidence type="ECO:0000256" key="1">
    <source>
        <dbReference type="SAM" id="MobiDB-lite"/>
    </source>
</evidence>
<dbReference type="InterPro" id="IPR013328">
    <property type="entry name" value="6PGD_dom2"/>
</dbReference>
<dbReference type="Pfam" id="PF21761">
    <property type="entry name" value="RedAm-like_C"/>
    <property type="match status" value="1"/>
</dbReference>
<comment type="caution">
    <text evidence="4">The sequence shown here is derived from an EMBL/GenBank/DDBJ whole genome shotgun (WGS) entry which is preliminary data.</text>
</comment>
<dbReference type="InterPro" id="IPR036291">
    <property type="entry name" value="NAD(P)-bd_dom_sf"/>
</dbReference>
<dbReference type="EMBL" id="RBDX01000004">
    <property type="protein sequence ID" value="RKN10847.1"/>
    <property type="molecule type" value="Genomic_DNA"/>
</dbReference>
<dbReference type="PANTHER" id="PTHR43580">
    <property type="entry name" value="OXIDOREDUCTASE GLYR1-RELATED"/>
    <property type="match status" value="1"/>
</dbReference>
<feature type="compositionally biased region" description="Basic and acidic residues" evidence="1">
    <location>
        <begin position="302"/>
        <end position="312"/>
    </location>
</feature>
<dbReference type="Proteomes" id="UP000275024">
    <property type="component" value="Unassembled WGS sequence"/>
</dbReference>
<evidence type="ECO:0000313" key="6">
    <source>
        <dbReference type="Proteomes" id="UP000268652"/>
    </source>
</evidence>
<accession>A0A3A9WXE7</accession>
<dbReference type="InterPro" id="IPR006115">
    <property type="entry name" value="6PGDH_NADP-bd"/>
</dbReference>
<dbReference type="AlphaFoldDB" id="A0A3A9WXE7"/>
<keyword evidence="6" id="KW-1185">Reference proteome</keyword>
<feature type="domain" description="NADPH-dependent reductive aminase-like C-terminal" evidence="3">
    <location>
        <begin position="174"/>
        <end position="304"/>
    </location>
</feature>
<dbReference type="Proteomes" id="UP000268652">
    <property type="component" value="Unassembled WGS sequence"/>
</dbReference>
<dbReference type="SUPFAM" id="SSF51735">
    <property type="entry name" value="NAD(P)-binding Rossmann-fold domains"/>
    <property type="match status" value="1"/>
</dbReference>
<organism evidence="4 7">
    <name type="scientific">Streptomyces radicis</name>
    <dbReference type="NCBI Taxonomy" id="1750517"/>
    <lineage>
        <taxon>Bacteria</taxon>
        <taxon>Bacillati</taxon>
        <taxon>Actinomycetota</taxon>
        <taxon>Actinomycetes</taxon>
        <taxon>Kitasatosporales</taxon>
        <taxon>Streptomycetaceae</taxon>
        <taxon>Streptomyces</taxon>
    </lineage>
</organism>
<evidence type="ECO:0000313" key="7">
    <source>
        <dbReference type="Proteomes" id="UP000275024"/>
    </source>
</evidence>
<evidence type="ECO:0000313" key="4">
    <source>
        <dbReference type="EMBL" id="RKN10847.1"/>
    </source>
</evidence>
<dbReference type="Gene3D" id="3.40.50.720">
    <property type="entry name" value="NAD(P)-binding Rossmann-like Domain"/>
    <property type="match status" value="1"/>
</dbReference>
<dbReference type="OrthoDB" id="9135493at2"/>
<dbReference type="InterPro" id="IPR048666">
    <property type="entry name" value="RedAm-like_C"/>
</dbReference>
<dbReference type="InterPro" id="IPR051265">
    <property type="entry name" value="HIBADH-related_NP60_sf"/>
</dbReference>
<dbReference type="Pfam" id="PF03446">
    <property type="entry name" value="NAD_binding_2"/>
    <property type="match status" value="1"/>
</dbReference>
<name>A0A3A9WXE7_9ACTN</name>
<dbReference type="RefSeq" id="WP_120696117.1">
    <property type="nucleotide sequence ID" value="NZ_RBDX01000004.1"/>
</dbReference>
<reference evidence="6 7" key="1">
    <citation type="submission" date="2018-09" db="EMBL/GenBank/DDBJ databases">
        <title>Streptomyces sp. nov. DS1-2, an endophytic actinomycete isolated from roots of Dendrobium scabrilingue.</title>
        <authorList>
            <person name="Kuncharoen N."/>
            <person name="Kudo T."/>
            <person name="Ohkuma M."/>
            <person name="Yuki M."/>
            <person name="Tanasupawat S."/>
        </authorList>
    </citation>
    <scope>NUCLEOTIDE SEQUENCE [LARGE SCALE GENOMIC DNA]</scope>
    <source>
        <strain evidence="4 7">AZ1-7</strain>
        <strain evidence="5 6">DS1-2</strain>
    </source>
</reference>
<dbReference type="EMBL" id="RBDY01000004">
    <property type="protein sequence ID" value="RKN25111.1"/>
    <property type="molecule type" value="Genomic_DNA"/>
</dbReference>
<feature type="region of interest" description="Disordered" evidence="1">
    <location>
        <begin position="299"/>
        <end position="328"/>
    </location>
</feature>
<gene>
    <name evidence="5" type="ORF">D7318_07590</name>
    <name evidence="4" type="ORF">D7319_06735</name>
</gene>
<evidence type="ECO:0000313" key="5">
    <source>
        <dbReference type="EMBL" id="RKN25111.1"/>
    </source>
</evidence>